<dbReference type="GeneID" id="20823064"/>
<sequence>MRTERRNRVTCPYYLVNGRRQVYLTYRSTWISDLSKHGFQKGTAIPGTVRTPNNTRLSVAPAL</sequence>
<gene>
    <name evidence="1" type="ORF">NEUTE1DRAFT_116566</name>
</gene>
<dbReference type="HOGENOM" id="CLU_2886348_0_0_1"/>
<proteinExistence type="predicted"/>
<accession>F8MH56</accession>
<dbReference type="RefSeq" id="XP_009849793.1">
    <property type="nucleotide sequence ID" value="XM_009851491.1"/>
</dbReference>
<evidence type="ECO:0000313" key="2">
    <source>
        <dbReference type="Proteomes" id="UP000008065"/>
    </source>
</evidence>
<protein>
    <submittedName>
        <fullName evidence="1">Uncharacterized protein</fullName>
    </submittedName>
</protein>
<organism evidence="1 2">
    <name type="scientific">Neurospora tetrasperma (strain FGSC 2508 / ATCC MYA-4615 / P0657)</name>
    <dbReference type="NCBI Taxonomy" id="510951"/>
    <lineage>
        <taxon>Eukaryota</taxon>
        <taxon>Fungi</taxon>
        <taxon>Dikarya</taxon>
        <taxon>Ascomycota</taxon>
        <taxon>Pezizomycotina</taxon>
        <taxon>Sordariomycetes</taxon>
        <taxon>Sordariomycetidae</taxon>
        <taxon>Sordariales</taxon>
        <taxon>Sordariaceae</taxon>
        <taxon>Neurospora</taxon>
    </lineage>
</organism>
<dbReference type="AlphaFoldDB" id="F8MH56"/>
<name>F8MH56_NEUT8</name>
<dbReference type="EMBL" id="GL891303">
    <property type="protein sequence ID" value="EGO59572.1"/>
    <property type="molecule type" value="Genomic_DNA"/>
</dbReference>
<reference evidence="2" key="1">
    <citation type="journal article" date="2011" name="Genetics">
        <title>Massive changes in genome architecture accompany the transition to self-fertility in the filamentous fungus Neurospora tetrasperma.</title>
        <authorList>
            <person name="Ellison C.E."/>
            <person name="Stajich J.E."/>
            <person name="Jacobson D.J."/>
            <person name="Natvig D.O."/>
            <person name="Lapidus A."/>
            <person name="Foster B."/>
            <person name="Aerts A."/>
            <person name="Riley R."/>
            <person name="Lindquist E.A."/>
            <person name="Grigoriev I.V."/>
            <person name="Taylor J.W."/>
        </authorList>
    </citation>
    <scope>NUCLEOTIDE SEQUENCE [LARGE SCALE GENOMIC DNA]</scope>
    <source>
        <strain evidence="2">FGSC 2508 / P0657</strain>
    </source>
</reference>
<dbReference type="VEuPathDB" id="FungiDB:NEUTE1DRAFT_116566"/>
<keyword evidence="2" id="KW-1185">Reference proteome</keyword>
<evidence type="ECO:0000313" key="1">
    <source>
        <dbReference type="EMBL" id="EGO59572.1"/>
    </source>
</evidence>
<dbReference type="Proteomes" id="UP000008065">
    <property type="component" value="Unassembled WGS sequence"/>
</dbReference>
<dbReference type="KEGG" id="nte:NEUTE1DRAFT116566"/>